<feature type="region of interest" description="Disordered" evidence="1">
    <location>
        <begin position="1"/>
        <end position="28"/>
    </location>
</feature>
<gene>
    <name evidence="2" type="ORF">MHIP_57660</name>
</gene>
<accession>A0A7I9ZWV1</accession>
<feature type="region of interest" description="Disordered" evidence="1">
    <location>
        <begin position="46"/>
        <end position="98"/>
    </location>
</feature>
<feature type="compositionally biased region" description="Basic and acidic residues" evidence="1">
    <location>
        <begin position="50"/>
        <end position="61"/>
    </location>
</feature>
<feature type="compositionally biased region" description="Polar residues" evidence="1">
    <location>
        <begin position="85"/>
        <end position="98"/>
    </location>
</feature>
<comment type="caution">
    <text evidence="2">The sequence shown here is derived from an EMBL/GenBank/DDBJ whole genome shotgun (WGS) entry which is preliminary data.</text>
</comment>
<keyword evidence="3" id="KW-1185">Reference proteome</keyword>
<dbReference type="AlphaFoldDB" id="A0A7I9ZWV1"/>
<reference evidence="2 3" key="1">
    <citation type="journal article" date="2019" name="Emerg. Microbes Infect.">
        <title>Comprehensive subspecies identification of 175 nontuberculous mycobacteria species based on 7547 genomic profiles.</title>
        <authorList>
            <person name="Matsumoto Y."/>
            <person name="Kinjo T."/>
            <person name="Motooka D."/>
            <person name="Nabeya D."/>
            <person name="Jung N."/>
            <person name="Uechi K."/>
            <person name="Horii T."/>
            <person name="Iida T."/>
            <person name="Fujita J."/>
            <person name="Nakamura S."/>
        </authorList>
    </citation>
    <scope>NUCLEOTIDE SEQUENCE [LARGE SCALE GENOMIC DNA]</scope>
    <source>
        <strain evidence="2 3">JCM 30996</strain>
    </source>
</reference>
<dbReference type="EMBL" id="BLLB01000002">
    <property type="protein sequence ID" value="GFH05283.1"/>
    <property type="molecule type" value="Genomic_DNA"/>
</dbReference>
<evidence type="ECO:0000313" key="3">
    <source>
        <dbReference type="Proteomes" id="UP000465304"/>
    </source>
</evidence>
<dbReference type="Proteomes" id="UP000465304">
    <property type="component" value="Unassembled WGS sequence"/>
</dbReference>
<name>A0A7I9ZWV1_9MYCO</name>
<evidence type="ECO:0000313" key="2">
    <source>
        <dbReference type="EMBL" id="GFH05283.1"/>
    </source>
</evidence>
<protein>
    <submittedName>
        <fullName evidence="2">Uncharacterized protein</fullName>
    </submittedName>
</protein>
<evidence type="ECO:0000256" key="1">
    <source>
        <dbReference type="SAM" id="MobiDB-lite"/>
    </source>
</evidence>
<sequence>MAEPADTGIHQGIGHRRIGGRTRMGDGAGNALRRLVGCRLIAAVDDDAGAEGRQKLSDRQADTAGTTDDNRAAACQRLANPPSPRTSSHPCSRSHAGS</sequence>
<proteinExistence type="predicted"/>
<organism evidence="2 3">
    <name type="scientific">Mycolicibacterium hippocampi</name>
    <dbReference type="NCBI Taxonomy" id="659824"/>
    <lineage>
        <taxon>Bacteria</taxon>
        <taxon>Bacillati</taxon>
        <taxon>Actinomycetota</taxon>
        <taxon>Actinomycetes</taxon>
        <taxon>Mycobacteriales</taxon>
        <taxon>Mycobacteriaceae</taxon>
        <taxon>Mycolicibacterium</taxon>
    </lineage>
</organism>